<dbReference type="EMBL" id="CADEAL010000183">
    <property type="protein sequence ID" value="CAB1415987.1"/>
    <property type="molecule type" value="Genomic_DNA"/>
</dbReference>
<feature type="transmembrane region" description="Helical" evidence="6">
    <location>
        <begin position="168"/>
        <end position="189"/>
    </location>
</feature>
<feature type="transmembrane region" description="Helical" evidence="6">
    <location>
        <begin position="288"/>
        <end position="306"/>
    </location>
</feature>
<dbReference type="Pfam" id="PF01027">
    <property type="entry name" value="Bax1-I"/>
    <property type="match status" value="1"/>
</dbReference>
<evidence type="ECO:0000256" key="3">
    <source>
        <dbReference type="ARBA" id="ARBA00022989"/>
    </source>
</evidence>
<feature type="compositionally biased region" description="Polar residues" evidence="5">
    <location>
        <begin position="1"/>
        <end position="11"/>
    </location>
</feature>
<comment type="caution">
    <text evidence="7">The sequence shown here is derived from an EMBL/GenBank/DDBJ whole genome shotgun (WGS) entry which is preliminary data.</text>
</comment>
<dbReference type="Proteomes" id="UP001153269">
    <property type="component" value="Unassembled WGS sequence"/>
</dbReference>
<evidence type="ECO:0000256" key="2">
    <source>
        <dbReference type="ARBA" id="ARBA00022692"/>
    </source>
</evidence>
<evidence type="ECO:0008006" key="9">
    <source>
        <dbReference type="Google" id="ProtNLM"/>
    </source>
</evidence>
<feature type="transmembrane region" description="Helical" evidence="6">
    <location>
        <begin position="312"/>
        <end position="329"/>
    </location>
</feature>
<feature type="transmembrane region" description="Helical" evidence="6">
    <location>
        <begin position="258"/>
        <end position="276"/>
    </location>
</feature>
<evidence type="ECO:0000256" key="1">
    <source>
        <dbReference type="ARBA" id="ARBA00004141"/>
    </source>
</evidence>
<keyword evidence="2 6" id="KW-0812">Transmembrane</keyword>
<feature type="transmembrane region" description="Helical" evidence="6">
    <location>
        <begin position="231"/>
        <end position="252"/>
    </location>
</feature>
<evidence type="ECO:0000313" key="8">
    <source>
        <dbReference type="Proteomes" id="UP001153269"/>
    </source>
</evidence>
<accession>A0A9N7TN37</accession>
<feature type="region of interest" description="Disordered" evidence="5">
    <location>
        <begin position="1"/>
        <end position="55"/>
    </location>
</feature>
<evidence type="ECO:0000313" key="7">
    <source>
        <dbReference type="EMBL" id="CAB1415987.1"/>
    </source>
</evidence>
<evidence type="ECO:0000256" key="6">
    <source>
        <dbReference type="SAM" id="Phobius"/>
    </source>
</evidence>
<dbReference type="PANTHER" id="PTHR23291:SF47">
    <property type="entry name" value="TRANSMEMBRANE BAX INHIBITOR MOTIF CONTAINING 7"/>
    <property type="match status" value="1"/>
</dbReference>
<evidence type="ECO:0000256" key="4">
    <source>
        <dbReference type="ARBA" id="ARBA00023136"/>
    </source>
</evidence>
<protein>
    <recommendedName>
        <fullName evidence="9">Protein lifeguard 1-like</fullName>
    </recommendedName>
</protein>
<feature type="transmembrane region" description="Helical" evidence="6">
    <location>
        <begin position="349"/>
        <end position="373"/>
    </location>
</feature>
<gene>
    <name evidence="7" type="ORF">PLEPLA_LOCUS3706</name>
</gene>
<name>A0A9N7TN37_PLEPL</name>
<reference evidence="7" key="1">
    <citation type="submission" date="2020-03" db="EMBL/GenBank/DDBJ databases">
        <authorList>
            <person name="Weist P."/>
        </authorList>
    </citation>
    <scope>NUCLEOTIDE SEQUENCE</scope>
</reference>
<keyword evidence="8" id="KW-1185">Reference proteome</keyword>
<dbReference type="AlphaFoldDB" id="A0A9N7TN37"/>
<keyword evidence="3 6" id="KW-1133">Transmembrane helix</keyword>
<sequence length="375" mass="41717">MTLRSSLNSPQHPKLGILTPPVNPGERRKEQRRRALTKSLPGGLCPRGEATTGRAAEQIRVRHSREILRAVRGMDQTNSSSKGGYGPRPPPYYHEESEDNAFTGVSYQVGKGNVSVVSPPGLYDNRIHSEGAGGGPQQITEAPPDYSYGLEESGFSDAVIRRGFIRKVYLTLMIQLLVTVGIICAFLYWATLREWALDTYWFSYCMMAVVMVLIMTLSCCDNIRRRVPLNFIALGLFTVAEGLMLGSVAVYFAAEAVLWAVGATALVSFALTLFAMQSKWDFTAANGSLWVFAWTLFSFAMLCAIMRSQYLYIVYACLGTLLFSLYLVFDTQLILGGKHRKYQVSPEEYVFAALNLYLDIVSLFLLLLSLIGLCR</sequence>
<feature type="region of interest" description="Disordered" evidence="5">
    <location>
        <begin position="69"/>
        <end position="91"/>
    </location>
</feature>
<dbReference type="GO" id="GO:0016020">
    <property type="term" value="C:membrane"/>
    <property type="evidence" value="ECO:0007669"/>
    <property type="project" value="UniProtKB-SubCell"/>
</dbReference>
<dbReference type="CDD" id="cd10428">
    <property type="entry name" value="LFG_like"/>
    <property type="match status" value="1"/>
</dbReference>
<dbReference type="InterPro" id="IPR006214">
    <property type="entry name" value="Bax_inhibitor_1-related"/>
</dbReference>
<comment type="subcellular location">
    <subcellularLocation>
        <location evidence="1">Membrane</location>
        <topology evidence="1">Multi-pass membrane protein</topology>
    </subcellularLocation>
</comment>
<dbReference type="PANTHER" id="PTHR23291">
    <property type="entry name" value="BAX INHIBITOR-RELATED"/>
    <property type="match status" value="1"/>
</dbReference>
<organism evidence="7 8">
    <name type="scientific">Pleuronectes platessa</name>
    <name type="common">European plaice</name>
    <dbReference type="NCBI Taxonomy" id="8262"/>
    <lineage>
        <taxon>Eukaryota</taxon>
        <taxon>Metazoa</taxon>
        <taxon>Chordata</taxon>
        <taxon>Craniata</taxon>
        <taxon>Vertebrata</taxon>
        <taxon>Euteleostomi</taxon>
        <taxon>Actinopterygii</taxon>
        <taxon>Neopterygii</taxon>
        <taxon>Teleostei</taxon>
        <taxon>Neoteleostei</taxon>
        <taxon>Acanthomorphata</taxon>
        <taxon>Carangaria</taxon>
        <taxon>Pleuronectiformes</taxon>
        <taxon>Pleuronectoidei</taxon>
        <taxon>Pleuronectidae</taxon>
        <taxon>Pleuronectes</taxon>
    </lineage>
</organism>
<proteinExistence type="predicted"/>
<keyword evidence="4 6" id="KW-0472">Membrane</keyword>
<evidence type="ECO:0000256" key="5">
    <source>
        <dbReference type="SAM" id="MobiDB-lite"/>
    </source>
</evidence>
<feature type="transmembrane region" description="Helical" evidence="6">
    <location>
        <begin position="201"/>
        <end position="219"/>
    </location>
</feature>